<dbReference type="Pfam" id="PF24032">
    <property type="entry name" value="YQBQ"/>
    <property type="match status" value="2"/>
</dbReference>
<feature type="domain" description="YqbQ/XkdQ" evidence="2">
    <location>
        <begin position="38"/>
        <end position="169"/>
    </location>
</feature>
<dbReference type="SUPFAM" id="SSF69279">
    <property type="entry name" value="Phage tail proteins"/>
    <property type="match status" value="1"/>
</dbReference>
<organism evidence="3">
    <name type="scientific">Myoviridae sp. ctQQg4</name>
    <dbReference type="NCBI Taxonomy" id="2827686"/>
    <lineage>
        <taxon>Viruses</taxon>
        <taxon>Duplodnaviria</taxon>
        <taxon>Heunggongvirae</taxon>
        <taxon>Uroviricota</taxon>
        <taxon>Caudoviricetes</taxon>
    </lineage>
</organism>
<reference evidence="3" key="1">
    <citation type="journal article" date="2021" name="Proc. Natl. Acad. Sci. U.S.A.">
        <title>A Catalog of Tens of Thousands of Viruses from Human Metagenomes Reveals Hidden Associations with Chronic Diseases.</title>
        <authorList>
            <person name="Tisza M.J."/>
            <person name="Buck C.B."/>
        </authorList>
    </citation>
    <scope>NUCLEOTIDE SEQUENCE</scope>
    <source>
        <strain evidence="3">CtQQg4</strain>
    </source>
</reference>
<name>A0A8S5T7N9_9CAUD</name>
<protein>
    <submittedName>
        <fullName evidence="3">43 kDa tail protein</fullName>
    </submittedName>
</protein>
<evidence type="ECO:0000256" key="1">
    <source>
        <dbReference type="SAM" id="MobiDB-lite"/>
    </source>
</evidence>
<dbReference type="InterPro" id="IPR056937">
    <property type="entry name" value="YqbQ/XkdQ"/>
</dbReference>
<accession>A0A8S5T7N9</accession>
<sequence length="567" mass="63078">MEELNSVEITNAPLNLTYELTVYNKKDTLLIEPQDGITLDRSPDLAPAKLTFNVLKDPLLDIQEGDLVNFKVNGELIFVGYIFEKSRSKNNIIQVTCYDQCRYLKSEGYYIFDGKNSASELIIALSKDLGIKLGEIAPTEYKISRVFDGKSYQDILLTMLKLTSINSPKIPVKALNAKKTKTLNPDKYRGGYSGLDNIRMDKDSHAERTLNPEKADHTFDEVSIDVKRKPIYVAYDDKGLLTVKELNDMVTDILIDASQVEDYEYISSIDRNTFTQILVVREAKTDNDKHKEAYRTGGAYASEETKRWGVLQKVYKPDEKDINAIEKAKIMLDKLARKTHTLRLKGCLGRTVIRPGSGIWLNFDIGDQILNELVYVQAVTHNFSNNKHTMDLDIIYFDKQEPVITTIDRGDAEIARRLANSKKGKSGKGGTTSVNKGSANASAVQTGLNSIEGTPSPYGDVGCVDRATLAGSYYNTDLYDARAKGIVNTDELETHLNSRGYSSDAYTGDANAGDLLFYGDNNHVVVSDGMGGCYGNSSDKGYVIHYPDVNYAFRNGEAPNKIIRTGV</sequence>
<proteinExistence type="predicted"/>
<feature type="region of interest" description="Disordered" evidence="1">
    <location>
        <begin position="419"/>
        <end position="439"/>
    </location>
</feature>
<dbReference type="EMBL" id="BK032769">
    <property type="protein sequence ID" value="DAF59364.1"/>
    <property type="molecule type" value="Genomic_DNA"/>
</dbReference>
<feature type="domain" description="YqbQ/XkdQ" evidence="2">
    <location>
        <begin position="228"/>
        <end position="394"/>
    </location>
</feature>
<evidence type="ECO:0000259" key="2">
    <source>
        <dbReference type="Pfam" id="PF24032"/>
    </source>
</evidence>
<evidence type="ECO:0000313" key="3">
    <source>
        <dbReference type="EMBL" id="DAF59364.1"/>
    </source>
</evidence>